<dbReference type="CDD" id="cd00761">
    <property type="entry name" value="Glyco_tranf_GTA_type"/>
    <property type="match status" value="1"/>
</dbReference>
<name>A0ABS0SDU3_9HYPH</name>
<proteinExistence type="predicted"/>
<dbReference type="SUPFAM" id="SSF53448">
    <property type="entry name" value="Nucleotide-diphospho-sugar transferases"/>
    <property type="match status" value="1"/>
</dbReference>
<comment type="caution">
    <text evidence="2">The sequence shown here is derived from an EMBL/GenBank/DDBJ whole genome shotgun (WGS) entry which is preliminary data.</text>
</comment>
<accession>A0ABS0SDU3</accession>
<gene>
    <name evidence="2" type="ORF">IOD40_08200</name>
</gene>
<evidence type="ECO:0000259" key="1">
    <source>
        <dbReference type="Pfam" id="PF00535"/>
    </source>
</evidence>
<dbReference type="Pfam" id="PF00535">
    <property type="entry name" value="Glycos_transf_2"/>
    <property type="match status" value="1"/>
</dbReference>
<dbReference type="InterPro" id="IPR001173">
    <property type="entry name" value="Glyco_trans_2-like"/>
</dbReference>
<feature type="domain" description="Glycosyltransferase 2-like" evidence="1">
    <location>
        <begin position="16"/>
        <end position="183"/>
    </location>
</feature>
<sequence>MLRLPHSRPSRRARVSVVIPCYNYERYVEASIQSALAQRDVDVDVTVVDDASTDDSAHVVAQICERDTRVRLIRHATNLGHLKTANEAIQSATGEFVVKLDADDLLTPGSLARSAVLLLSHPDVGFAYGYASDFQGEPPQIEDRAAGYWKLRQGDEWLRRVLRRAHNVITQPEIMIRRDALLEIGTAYDERLPWAEDYHLWLRLAARWNVGYVGGCVQGLYRVHCQSIMRSAKDLHLSDLRARVDATRLFLESSPEISRRYSHLALSALARDTRILLASRREDNETPAATIAEYRRISLELEKMSGMRPCQAPATWDGTIGRALRTLREKVRWRRWRLTGV</sequence>
<organism evidence="2 3">
    <name type="scientific">Aquamicrobium zhengzhouense</name>
    <dbReference type="NCBI Taxonomy" id="2781738"/>
    <lineage>
        <taxon>Bacteria</taxon>
        <taxon>Pseudomonadati</taxon>
        <taxon>Pseudomonadota</taxon>
        <taxon>Alphaproteobacteria</taxon>
        <taxon>Hyphomicrobiales</taxon>
        <taxon>Phyllobacteriaceae</taxon>
        <taxon>Aquamicrobium</taxon>
    </lineage>
</organism>
<dbReference type="PANTHER" id="PTHR43685">
    <property type="entry name" value="GLYCOSYLTRANSFERASE"/>
    <property type="match status" value="1"/>
</dbReference>
<dbReference type="InterPro" id="IPR050834">
    <property type="entry name" value="Glycosyltransf_2"/>
</dbReference>
<keyword evidence="3" id="KW-1185">Reference proteome</keyword>
<dbReference type="PANTHER" id="PTHR43685:SF2">
    <property type="entry name" value="GLYCOSYLTRANSFERASE 2-LIKE DOMAIN-CONTAINING PROTEIN"/>
    <property type="match status" value="1"/>
</dbReference>
<dbReference type="RefSeq" id="WP_198476054.1">
    <property type="nucleotide sequence ID" value="NZ_JADGMQ010000004.1"/>
</dbReference>
<dbReference type="Gene3D" id="3.90.550.10">
    <property type="entry name" value="Spore Coat Polysaccharide Biosynthesis Protein SpsA, Chain A"/>
    <property type="match status" value="1"/>
</dbReference>
<dbReference type="Proteomes" id="UP000601789">
    <property type="component" value="Unassembled WGS sequence"/>
</dbReference>
<evidence type="ECO:0000313" key="2">
    <source>
        <dbReference type="EMBL" id="MBI1620642.1"/>
    </source>
</evidence>
<dbReference type="EMBL" id="JADGMQ010000004">
    <property type="protein sequence ID" value="MBI1620642.1"/>
    <property type="molecule type" value="Genomic_DNA"/>
</dbReference>
<dbReference type="InterPro" id="IPR029044">
    <property type="entry name" value="Nucleotide-diphossugar_trans"/>
</dbReference>
<reference evidence="2 3" key="1">
    <citation type="submission" date="2020-10" db="EMBL/GenBank/DDBJ databases">
        <title>Aquamicrobium zhengzhouensis sp. nov., a exopolysaccharide producing bacterium isolated from farmland soil.</title>
        <authorList>
            <person name="Wang X."/>
        </authorList>
    </citation>
    <scope>NUCLEOTIDE SEQUENCE [LARGE SCALE GENOMIC DNA]</scope>
    <source>
        <strain evidence="3">cd-1</strain>
    </source>
</reference>
<protein>
    <submittedName>
        <fullName evidence="2">Glycosyltransferase family 2 protein</fullName>
    </submittedName>
</protein>
<evidence type="ECO:0000313" key="3">
    <source>
        <dbReference type="Proteomes" id="UP000601789"/>
    </source>
</evidence>